<evidence type="ECO:0000256" key="2">
    <source>
        <dbReference type="ARBA" id="ARBA00005132"/>
    </source>
</evidence>
<protein>
    <recommendedName>
        <fullName evidence="4">Capsular polysaccharide biosynthesis protein CpsC</fullName>
    </recommendedName>
</protein>
<gene>
    <name evidence="14" type="primary">epsB</name>
    <name evidence="14" type="ORF">HMPREF0493_1454</name>
</gene>
<evidence type="ECO:0000256" key="4">
    <source>
        <dbReference type="ARBA" id="ARBA00020739"/>
    </source>
</evidence>
<accession>D4YV93</accession>
<evidence type="ECO:0000259" key="13">
    <source>
        <dbReference type="Pfam" id="PF02706"/>
    </source>
</evidence>
<keyword evidence="9 12" id="KW-0472">Membrane</keyword>
<keyword evidence="6 12" id="KW-0812">Transmembrane</keyword>
<evidence type="ECO:0000256" key="11">
    <source>
        <dbReference type="ARBA" id="ARBA00045736"/>
    </source>
</evidence>
<dbReference type="GO" id="GO:0004713">
    <property type="term" value="F:protein tyrosine kinase activity"/>
    <property type="evidence" value="ECO:0007669"/>
    <property type="project" value="TreeGrafter"/>
</dbReference>
<feature type="domain" description="Polysaccharide chain length determinant N-terminal" evidence="13">
    <location>
        <begin position="12"/>
        <end position="100"/>
    </location>
</feature>
<evidence type="ECO:0000256" key="9">
    <source>
        <dbReference type="ARBA" id="ARBA00023136"/>
    </source>
</evidence>
<dbReference type="PANTHER" id="PTHR32309">
    <property type="entry name" value="TYROSINE-PROTEIN KINASE"/>
    <property type="match status" value="1"/>
</dbReference>
<comment type="caution">
    <text evidence="14">The sequence shown here is derived from an EMBL/GenBank/DDBJ whole genome shotgun (WGS) entry which is preliminary data.</text>
</comment>
<dbReference type="PATRIC" id="fig|585524.9.peg.765"/>
<keyword evidence="5" id="KW-1003">Cell membrane</keyword>
<name>D4YV93_9LACO</name>
<evidence type="ECO:0000256" key="1">
    <source>
        <dbReference type="ARBA" id="ARBA00004651"/>
    </source>
</evidence>
<reference evidence="14 15" key="1">
    <citation type="submission" date="2010-04" db="EMBL/GenBank/DDBJ databases">
        <authorList>
            <person name="Muzny D."/>
            <person name="Qin X."/>
            <person name="Deng J."/>
            <person name="Jiang H."/>
            <person name="Liu Y."/>
            <person name="Qu J."/>
            <person name="Song X.-Z."/>
            <person name="Zhang L."/>
            <person name="Thornton R."/>
            <person name="Coyle M."/>
            <person name="Francisco L."/>
            <person name="Jackson L."/>
            <person name="Javaid M."/>
            <person name="Korchina V."/>
            <person name="Kovar C."/>
            <person name="Mata R."/>
            <person name="Mathew T."/>
            <person name="Ngo R."/>
            <person name="Nguyen L."/>
            <person name="Nguyen N."/>
            <person name="Okwuonu G."/>
            <person name="Ongeri F."/>
            <person name="Pham C."/>
            <person name="Simmons D."/>
            <person name="Wilczek-Boney K."/>
            <person name="Hale W."/>
            <person name="Jakkamsetti A."/>
            <person name="Pham P."/>
            <person name="Ruth R."/>
            <person name="San Lucas F."/>
            <person name="Warren J."/>
            <person name="Zhang J."/>
            <person name="Zhao Z."/>
            <person name="Zhou C."/>
            <person name="Zhu D."/>
            <person name="Lee S."/>
            <person name="Bess C."/>
            <person name="Blankenburg K."/>
            <person name="Forbes L."/>
            <person name="Fu Q."/>
            <person name="Gubbala S."/>
            <person name="Hirani K."/>
            <person name="Jayaseelan J.C."/>
            <person name="Lara F."/>
            <person name="Munidasa M."/>
            <person name="Palculict T."/>
            <person name="Patil S."/>
            <person name="Pu L.-L."/>
            <person name="Saada N."/>
            <person name="Tang L."/>
            <person name="Weissenberger G."/>
            <person name="Zhu Y."/>
            <person name="Hemphill L."/>
            <person name="Shang Y."/>
            <person name="Youmans B."/>
            <person name="Ayvaz T."/>
            <person name="Ross M."/>
            <person name="Santibanez J."/>
            <person name="Aqrawi P."/>
            <person name="Gross S."/>
            <person name="Joshi V."/>
            <person name="Fowler G."/>
            <person name="Nazareth L."/>
            <person name="Reid J."/>
            <person name="Worley K."/>
            <person name="Petrosino J."/>
            <person name="Highlander S."/>
            <person name="Gibbs R."/>
        </authorList>
    </citation>
    <scope>NUCLEOTIDE SEQUENCE [LARGE SCALE GENOMIC DNA]</scope>
    <source>
        <strain evidence="14 15">DSM 11664</strain>
    </source>
</reference>
<evidence type="ECO:0000256" key="7">
    <source>
        <dbReference type="ARBA" id="ARBA00022903"/>
    </source>
</evidence>
<comment type="similarity">
    <text evidence="3">Belongs to the CpsC/CapA family.</text>
</comment>
<evidence type="ECO:0000256" key="6">
    <source>
        <dbReference type="ARBA" id="ARBA00022692"/>
    </source>
</evidence>
<dbReference type="Proteomes" id="UP000004069">
    <property type="component" value="Unassembled WGS sequence"/>
</dbReference>
<keyword evidence="10" id="KW-0270">Exopolysaccharide synthesis</keyword>
<evidence type="ECO:0000256" key="8">
    <source>
        <dbReference type="ARBA" id="ARBA00022989"/>
    </source>
</evidence>
<evidence type="ECO:0000256" key="12">
    <source>
        <dbReference type="SAM" id="Phobius"/>
    </source>
</evidence>
<dbReference type="EMBL" id="ADNY01000061">
    <property type="protein sequence ID" value="EFG54916.1"/>
    <property type="molecule type" value="Genomic_DNA"/>
</dbReference>
<dbReference type="GO" id="GO:0005886">
    <property type="term" value="C:plasma membrane"/>
    <property type="evidence" value="ECO:0007669"/>
    <property type="project" value="UniProtKB-SubCell"/>
</dbReference>
<dbReference type="GO" id="GO:0000271">
    <property type="term" value="P:polysaccharide biosynthetic process"/>
    <property type="evidence" value="ECO:0007669"/>
    <property type="project" value="UniProtKB-KW"/>
</dbReference>
<feature type="transmembrane region" description="Helical" evidence="12">
    <location>
        <begin position="26"/>
        <end position="48"/>
    </location>
</feature>
<keyword evidence="15" id="KW-1185">Reference proteome</keyword>
<dbReference type="AlphaFoldDB" id="D4YV93"/>
<dbReference type="PANTHER" id="PTHR32309:SF13">
    <property type="entry name" value="FERRIC ENTEROBACTIN TRANSPORT PROTEIN FEPE"/>
    <property type="match status" value="1"/>
</dbReference>
<comment type="pathway">
    <text evidence="2">Capsule biogenesis; capsule polysaccharide biosynthesis.</text>
</comment>
<evidence type="ECO:0000256" key="5">
    <source>
        <dbReference type="ARBA" id="ARBA00022475"/>
    </source>
</evidence>
<evidence type="ECO:0000313" key="15">
    <source>
        <dbReference type="Proteomes" id="UP000004069"/>
    </source>
</evidence>
<comment type="function">
    <text evidence="11">Required for CpsD phosphorylation. Involved in the regulation of capsular polysaccharide biosynthesis. May be part of a complex that directs the coordinated polymerization and export to the cell surface of the capsular polysaccharide.</text>
</comment>
<comment type="subcellular location">
    <subcellularLocation>
        <location evidence="1">Cell membrane</location>
        <topology evidence="1">Multi-pass membrane protein</topology>
    </subcellularLocation>
</comment>
<dbReference type="InterPro" id="IPR050445">
    <property type="entry name" value="Bact_polysacc_biosynth/exp"/>
</dbReference>
<proteinExistence type="inferred from homology"/>
<evidence type="ECO:0000313" key="14">
    <source>
        <dbReference type="EMBL" id="EFG54916.1"/>
    </source>
</evidence>
<dbReference type="Pfam" id="PF02706">
    <property type="entry name" value="Wzz"/>
    <property type="match status" value="1"/>
</dbReference>
<evidence type="ECO:0000256" key="3">
    <source>
        <dbReference type="ARBA" id="ARBA00006683"/>
    </source>
</evidence>
<organism evidence="14 15">
    <name type="scientific">Lactobacillus amylolyticus DSM 11664</name>
    <dbReference type="NCBI Taxonomy" id="585524"/>
    <lineage>
        <taxon>Bacteria</taxon>
        <taxon>Bacillati</taxon>
        <taxon>Bacillota</taxon>
        <taxon>Bacilli</taxon>
        <taxon>Lactobacillales</taxon>
        <taxon>Lactobacillaceae</taxon>
        <taxon>Lactobacillus</taxon>
    </lineage>
</organism>
<dbReference type="eggNOG" id="COG3944">
    <property type="taxonomic scope" value="Bacteria"/>
</dbReference>
<keyword evidence="8 12" id="KW-1133">Transmembrane helix</keyword>
<keyword evidence="7" id="KW-0972">Capsule biogenesis/degradation</keyword>
<dbReference type="InterPro" id="IPR003856">
    <property type="entry name" value="LPS_length_determ_N"/>
</dbReference>
<evidence type="ECO:0000256" key="10">
    <source>
        <dbReference type="ARBA" id="ARBA00023169"/>
    </source>
</evidence>
<sequence>MDNQNKNTDSQTIDLTHLLQICRKHIWALILWSVGLAFLGWAVSSFIISPKYSASAQLLVNQKNKTDPNTAYVTQQANMQLVTTYKDIATSHVVLTDASKRLANPVKVVKKAQPANIKLKQMAQEF</sequence>